<dbReference type="AlphaFoldDB" id="A0AAW2VE26"/>
<protein>
    <submittedName>
        <fullName evidence="8">Iridoid oxidase</fullName>
    </submittedName>
</protein>
<keyword evidence="5 6" id="KW-0503">Monooxygenase</keyword>
<accession>A0AAW2VE26</accession>
<comment type="caution">
    <text evidence="8">The sequence shown here is derived from an EMBL/GenBank/DDBJ whole genome shotgun (WGS) entry which is preliminary data.</text>
</comment>
<evidence type="ECO:0000256" key="4">
    <source>
        <dbReference type="ARBA" id="ARBA00023004"/>
    </source>
</evidence>
<dbReference type="EMBL" id="JACGWN010000010">
    <property type="protein sequence ID" value="KAL0426495.1"/>
    <property type="molecule type" value="Genomic_DNA"/>
</dbReference>
<keyword evidence="7" id="KW-0812">Transmembrane</keyword>
<dbReference type="GO" id="GO:0004497">
    <property type="term" value="F:monooxygenase activity"/>
    <property type="evidence" value="ECO:0007669"/>
    <property type="project" value="UniProtKB-KW"/>
</dbReference>
<dbReference type="PRINTS" id="PR00385">
    <property type="entry name" value="P450"/>
</dbReference>
<dbReference type="Gene3D" id="1.10.630.10">
    <property type="entry name" value="Cytochrome P450"/>
    <property type="match status" value="3"/>
</dbReference>
<organism evidence="8">
    <name type="scientific">Sesamum latifolium</name>
    <dbReference type="NCBI Taxonomy" id="2727402"/>
    <lineage>
        <taxon>Eukaryota</taxon>
        <taxon>Viridiplantae</taxon>
        <taxon>Streptophyta</taxon>
        <taxon>Embryophyta</taxon>
        <taxon>Tracheophyta</taxon>
        <taxon>Spermatophyta</taxon>
        <taxon>Magnoliopsida</taxon>
        <taxon>eudicotyledons</taxon>
        <taxon>Gunneridae</taxon>
        <taxon>Pentapetalae</taxon>
        <taxon>asterids</taxon>
        <taxon>lamiids</taxon>
        <taxon>Lamiales</taxon>
        <taxon>Pedaliaceae</taxon>
        <taxon>Sesamum</taxon>
    </lineage>
</organism>
<dbReference type="InterPro" id="IPR001128">
    <property type="entry name" value="Cyt_P450"/>
</dbReference>
<comment type="similarity">
    <text evidence="1 6">Belongs to the cytochrome P450 family.</text>
</comment>
<dbReference type="PANTHER" id="PTHR47950:SF15">
    <property type="entry name" value="CYTOCHROME P450"/>
    <property type="match status" value="1"/>
</dbReference>
<dbReference type="InterPro" id="IPR017972">
    <property type="entry name" value="Cyt_P450_CS"/>
</dbReference>
<evidence type="ECO:0000256" key="5">
    <source>
        <dbReference type="ARBA" id="ARBA00023033"/>
    </source>
</evidence>
<dbReference type="GO" id="GO:0020037">
    <property type="term" value="F:heme binding"/>
    <property type="evidence" value="ECO:0007669"/>
    <property type="project" value="InterPro"/>
</dbReference>
<dbReference type="PROSITE" id="PS00086">
    <property type="entry name" value="CYTOCHROME_P450"/>
    <property type="match status" value="1"/>
</dbReference>
<keyword evidence="7" id="KW-1133">Transmembrane helix</keyword>
<reference evidence="8" key="2">
    <citation type="journal article" date="2024" name="Plant">
        <title>Genomic evolution and insights into agronomic trait innovations of Sesamum species.</title>
        <authorList>
            <person name="Miao H."/>
            <person name="Wang L."/>
            <person name="Qu L."/>
            <person name="Liu H."/>
            <person name="Sun Y."/>
            <person name="Le M."/>
            <person name="Wang Q."/>
            <person name="Wei S."/>
            <person name="Zheng Y."/>
            <person name="Lin W."/>
            <person name="Duan Y."/>
            <person name="Cao H."/>
            <person name="Xiong S."/>
            <person name="Wang X."/>
            <person name="Wei L."/>
            <person name="Li C."/>
            <person name="Ma Q."/>
            <person name="Ju M."/>
            <person name="Zhao R."/>
            <person name="Li G."/>
            <person name="Mu C."/>
            <person name="Tian Q."/>
            <person name="Mei H."/>
            <person name="Zhang T."/>
            <person name="Gao T."/>
            <person name="Zhang H."/>
        </authorList>
    </citation>
    <scope>NUCLEOTIDE SEQUENCE</scope>
    <source>
        <strain evidence="8">KEN1</strain>
    </source>
</reference>
<keyword evidence="7" id="KW-0472">Membrane</keyword>
<evidence type="ECO:0000256" key="6">
    <source>
        <dbReference type="RuleBase" id="RU000461"/>
    </source>
</evidence>
<dbReference type="InterPro" id="IPR036396">
    <property type="entry name" value="Cyt_P450_sf"/>
</dbReference>
<keyword evidence="6" id="KW-0560">Oxidoreductase</keyword>
<keyword evidence="4 6" id="KW-0408">Iron</keyword>
<reference evidence="8" key="1">
    <citation type="submission" date="2020-06" db="EMBL/GenBank/DDBJ databases">
        <authorList>
            <person name="Li T."/>
            <person name="Hu X."/>
            <person name="Zhang T."/>
            <person name="Song X."/>
            <person name="Zhang H."/>
            <person name="Dai N."/>
            <person name="Sheng W."/>
            <person name="Hou X."/>
            <person name="Wei L."/>
        </authorList>
    </citation>
    <scope>NUCLEOTIDE SEQUENCE</scope>
    <source>
        <strain evidence="8">KEN1</strain>
        <tissue evidence="8">Leaf</tissue>
    </source>
</reference>
<keyword evidence="2 6" id="KW-0349">Heme</keyword>
<keyword evidence="3 6" id="KW-0479">Metal-binding</keyword>
<evidence type="ECO:0000256" key="2">
    <source>
        <dbReference type="ARBA" id="ARBA00022617"/>
    </source>
</evidence>
<evidence type="ECO:0000313" key="8">
    <source>
        <dbReference type="EMBL" id="KAL0426495.1"/>
    </source>
</evidence>
<gene>
    <name evidence="8" type="ORF">Slati_2824300</name>
</gene>
<dbReference type="GO" id="GO:0016705">
    <property type="term" value="F:oxidoreductase activity, acting on paired donors, with incorporation or reduction of molecular oxygen"/>
    <property type="evidence" value="ECO:0007669"/>
    <property type="project" value="InterPro"/>
</dbReference>
<dbReference type="GO" id="GO:0005506">
    <property type="term" value="F:iron ion binding"/>
    <property type="evidence" value="ECO:0007669"/>
    <property type="project" value="InterPro"/>
</dbReference>
<name>A0AAW2VE26_9LAMI</name>
<evidence type="ECO:0000256" key="7">
    <source>
        <dbReference type="SAM" id="Phobius"/>
    </source>
</evidence>
<sequence length="359" mass="41268">MAWFNSLTWFSIISFLVALIFWSKSRSNSSKLRPPGPPGWPLVGNIFDVRRMPHENFHKLRSKYGPVVWLKLGTLNTVVIQSAAAAAELFKKHDAAFSDRRVPDSLTVYDYHRSSMSQSRYGEYWRVLRRICSSELTIQKRINASAPLRQKCIEGMIQCIKEDVSGRWFVEDQELFFAATETTSDTVQWAMAELLRNPKSMRRLKTELYQVVGKSKPVQEDTLNELPYLQAVVKETMRLHPSLPFLLPRNAVQDTEFMGYIILRTQWPDRFLNSNIDNKGQHYELIPFGAGRRSCVGMLLGDRTVCLTLARLIQAFDWELPGGISRETLDLREMMSITLRMLVPLKAIPVDAPLKLDLD</sequence>
<feature type="transmembrane region" description="Helical" evidence="7">
    <location>
        <begin position="6"/>
        <end position="23"/>
    </location>
</feature>
<evidence type="ECO:0000256" key="1">
    <source>
        <dbReference type="ARBA" id="ARBA00010617"/>
    </source>
</evidence>
<dbReference type="Pfam" id="PF00067">
    <property type="entry name" value="p450"/>
    <property type="match status" value="3"/>
</dbReference>
<evidence type="ECO:0000256" key="3">
    <source>
        <dbReference type="ARBA" id="ARBA00022723"/>
    </source>
</evidence>
<dbReference type="PANTHER" id="PTHR47950">
    <property type="entry name" value="CYTOCHROME P450, FAMILY 76, SUBFAMILY C, POLYPEPTIDE 5-RELATED"/>
    <property type="match status" value="1"/>
</dbReference>
<dbReference type="SUPFAM" id="SSF48264">
    <property type="entry name" value="Cytochrome P450"/>
    <property type="match status" value="1"/>
</dbReference>
<proteinExistence type="inferred from homology"/>